<gene>
    <name evidence="1" type="ORF">DHW31_04845</name>
</gene>
<proteinExistence type="predicted"/>
<evidence type="ECO:0000313" key="1">
    <source>
        <dbReference type="EMBL" id="HCK24105.1"/>
    </source>
</evidence>
<accession>A0A3D2SCX4</accession>
<reference evidence="1 2" key="1">
    <citation type="journal article" date="2018" name="Nat. Biotechnol.">
        <title>A standardized bacterial taxonomy based on genome phylogeny substantially revises the tree of life.</title>
        <authorList>
            <person name="Parks D.H."/>
            <person name="Chuvochina M."/>
            <person name="Waite D.W."/>
            <person name="Rinke C."/>
            <person name="Skarshewski A."/>
            <person name="Chaumeil P.A."/>
            <person name="Hugenholtz P."/>
        </authorList>
    </citation>
    <scope>NUCLEOTIDE SEQUENCE [LARGE SCALE GENOMIC DNA]</scope>
    <source>
        <strain evidence="1">UBA9667</strain>
    </source>
</reference>
<comment type="caution">
    <text evidence="1">The sequence shown here is derived from an EMBL/GenBank/DDBJ whole genome shotgun (WGS) entry which is preliminary data.</text>
</comment>
<dbReference type="AlphaFoldDB" id="A0A3D2SCX4"/>
<organism evidence="1 2">
    <name type="scientific">Bacteroides graminisolvens</name>
    <dbReference type="NCBI Taxonomy" id="477666"/>
    <lineage>
        <taxon>Bacteria</taxon>
        <taxon>Pseudomonadati</taxon>
        <taxon>Bacteroidota</taxon>
        <taxon>Bacteroidia</taxon>
        <taxon>Bacteroidales</taxon>
        <taxon>Bacteroidaceae</taxon>
        <taxon>Bacteroides</taxon>
    </lineage>
</organism>
<protein>
    <recommendedName>
        <fullName evidence="3">DUF3575 domain-containing protein</fullName>
    </recommendedName>
</protein>
<dbReference type="EMBL" id="DPVG01000178">
    <property type="protein sequence ID" value="HCK24105.1"/>
    <property type="molecule type" value="Genomic_DNA"/>
</dbReference>
<name>A0A3D2SCX4_9BACE</name>
<evidence type="ECO:0000313" key="2">
    <source>
        <dbReference type="Proteomes" id="UP000263098"/>
    </source>
</evidence>
<dbReference type="InterPro" id="IPR021958">
    <property type="entry name" value="DUF3575"/>
</dbReference>
<dbReference type="Pfam" id="PF12099">
    <property type="entry name" value="DUF3575"/>
    <property type="match status" value="1"/>
</dbReference>
<sequence>MQDNYPHLIDIMETSPAGESWQMLRDYVAKDTCLSTQSIEKVLQLIDADIDIAAKKWRMKTSLGKDSKLGDIYAYLYETYYPRIRFSGITIEHHIEIVNIIERPQMEIVPTITIPYHPDTIVDFYLTDTVVEPCKVDTFIEPYKPDTVVSPTFRRFPKLAVKTNMLYNATFTPKLGYAPILNVELEYYLAEDGRWSLLGEYEFPWWSKESEHQYLQILNLQLEARYYLKKHSQFTRHYLSAYSGANLFDLCFDDKEGSGVQGEGVHAGLGYGYVLPLNKKGNWKLELFLKGGFYIAYYDKYDAGEPFTGKYYYHWFGNISDFKPRSWRFRWLGPTGAGVTISYDLFYRKKQNK</sequence>
<dbReference type="Proteomes" id="UP000263098">
    <property type="component" value="Unassembled WGS sequence"/>
</dbReference>
<evidence type="ECO:0008006" key="3">
    <source>
        <dbReference type="Google" id="ProtNLM"/>
    </source>
</evidence>